<evidence type="ECO:0000313" key="1">
    <source>
        <dbReference type="EMBL" id="GGU21184.1"/>
    </source>
</evidence>
<protein>
    <submittedName>
        <fullName evidence="1">Uncharacterized protein</fullName>
    </submittedName>
</protein>
<keyword evidence="2" id="KW-1185">Reference proteome</keyword>
<accession>A0ABQ2UCI7</accession>
<reference evidence="2" key="1">
    <citation type="journal article" date="2019" name="Int. J. Syst. Evol. Microbiol.">
        <title>The Global Catalogue of Microorganisms (GCM) 10K type strain sequencing project: providing services to taxonomists for standard genome sequencing and annotation.</title>
        <authorList>
            <consortium name="The Broad Institute Genomics Platform"/>
            <consortium name="The Broad Institute Genome Sequencing Center for Infectious Disease"/>
            <person name="Wu L."/>
            <person name="Ma J."/>
        </authorList>
    </citation>
    <scope>NUCLEOTIDE SEQUENCE [LARGE SCALE GENOMIC DNA]</scope>
    <source>
        <strain evidence="2">JCM 3296</strain>
    </source>
</reference>
<proteinExistence type="predicted"/>
<gene>
    <name evidence="1" type="ORF">GCM10010178_11740</name>
</gene>
<evidence type="ECO:0000313" key="2">
    <source>
        <dbReference type="Proteomes" id="UP000649573"/>
    </source>
</evidence>
<comment type="caution">
    <text evidence="1">The sequence shown here is derived from an EMBL/GenBank/DDBJ whole genome shotgun (WGS) entry which is preliminary data.</text>
</comment>
<dbReference type="Proteomes" id="UP000649573">
    <property type="component" value="Unassembled WGS sequence"/>
</dbReference>
<sequence>MRTVVRMDHFHRIEYHRRLPGGGLRLEHAEEVVDHGWYIRKGDEWRCRYTVECAHDFMARAGTKAGLYAISVWRGEERVCTVAVDWRPTNG</sequence>
<dbReference type="EMBL" id="BMRE01000002">
    <property type="protein sequence ID" value="GGU21184.1"/>
    <property type="molecule type" value="Genomic_DNA"/>
</dbReference>
<name>A0ABQ2UCI7_9PSEU</name>
<organism evidence="1 2">
    <name type="scientific">Lentzea flava</name>
    <dbReference type="NCBI Taxonomy" id="103732"/>
    <lineage>
        <taxon>Bacteria</taxon>
        <taxon>Bacillati</taxon>
        <taxon>Actinomycetota</taxon>
        <taxon>Actinomycetes</taxon>
        <taxon>Pseudonocardiales</taxon>
        <taxon>Pseudonocardiaceae</taxon>
        <taxon>Lentzea</taxon>
    </lineage>
</organism>